<accession>A0A1H1LT19</accession>
<dbReference type="PRINTS" id="PR00412">
    <property type="entry name" value="EPOXHYDRLASE"/>
</dbReference>
<dbReference type="Proteomes" id="UP000199649">
    <property type="component" value="Chromosome I"/>
</dbReference>
<dbReference type="InterPro" id="IPR029058">
    <property type="entry name" value="AB_hydrolase_fold"/>
</dbReference>
<name>A0A1H1LT19_9MICO</name>
<dbReference type="PANTHER" id="PTHR43798">
    <property type="entry name" value="MONOACYLGLYCEROL LIPASE"/>
    <property type="match status" value="1"/>
</dbReference>
<keyword evidence="3" id="KW-1185">Reference proteome</keyword>
<dbReference type="InterPro" id="IPR000073">
    <property type="entry name" value="AB_hydrolase_1"/>
</dbReference>
<protein>
    <submittedName>
        <fullName evidence="2">Lysophospholipase, alpha-beta hydrolase superfamily</fullName>
    </submittedName>
</protein>
<proteinExistence type="predicted"/>
<dbReference type="GO" id="GO:0046464">
    <property type="term" value="P:acylglycerol catabolic process"/>
    <property type="evidence" value="ECO:0007669"/>
    <property type="project" value="TreeGrafter"/>
</dbReference>
<keyword evidence="2" id="KW-0378">Hydrolase</keyword>
<gene>
    <name evidence="2" type="ORF">SAMN04489719_0737</name>
</gene>
<dbReference type="GO" id="GO:0016020">
    <property type="term" value="C:membrane"/>
    <property type="evidence" value="ECO:0007669"/>
    <property type="project" value="TreeGrafter"/>
</dbReference>
<dbReference type="SUPFAM" id="SSF53474">
    <property type="entry name" value="alpha/beta-Hydrolases"/>
    <property type="match status" value="1"/>
</dbReference>
<dbReference type="InterPro" id="IPR000639">
    <property type="entry name" value="Epox_hydrolase-like"/>
</dbReference>
<evidence type="ECO:0000259" key="1">
    <source>
        <dbReference type="Pfam" id="PF12697"/>
    </source>
</evidence>
<sequence>MITASDRLVVDGVELAYDVAGPAGAPLVVCLPGMGDVRSAYRHLAPLLVEHGLRVAALDLPGHGDSGISPEPVGQRGIADAAVALVERLGGPAIVVGHSFTPDSALLATQLAPQQVVGAVAIGPWATAPQQGPLMRALTRLVAGTPLLWSLFYRSLHRTPPADLAEHRRRIVDALRRPRGTEAIVAMADGSTKDATGARRRQSAPVVVVMGERDPDFRDPAAEAQAYADAAAAAGASVAVRMVPGAGHYPHSERPRDVADAVLALARQVGWPVGDRA</sequence>
<organism evidence="2 3">
    <name type="scientific">Agrococcus carbonis</name>
    <dbReference type="NCBI Taxonomy" id="684552"/>
    <lineage>
        <taxon>Bacteria</taxon>
        <taxon>Bacillati</taxon>
        <taxon>Actinomycetota</taxon>
        <taxon>Actinomycetes</taxon>
        <taxon>Micrococcales</taxon>
        <taxon>Microbacteriaceae</taxon>
        <taxon>Agrococcus</taxon>
    </lineage>
</organism>
<dbReference type="EMBL" id="LT629734">
    <property type="protein sequence ID" value="SDR77686.1"/>
    <property type="molecule type" value="Genomic_DNA"/>
</dbReference>
<evidence type="ECO:0000313" key="2">
    <source>
        <dbReference type="EMBL" id="SDR77686.1"/>
    </source>
</evidence>
<dbReference type="Pfam" id="PF12697">
    <property type="entry name" value="Abhydrolase_6"/>
    <property type="match status" value="1"/>
</dbReference>
<feature type="domain" description="AB hydrolase-1" evidence="1">
    <location>
        <begin position="28"/>
        <end position="261"/>
    </location>
</feature>
<dbReference type="InterPro" id="IPR050266">
    <property type="entry name" value="AB_hydrolase_sf"/>
</dbReference>
<dbReference type="OrthoDB" id="3771266at2"/>
<dbReference type="AlphaFoldDB" id="A0A1H1LT19"/>
<evidence type="ECO:0000313" key="3">
    <source>
        <dbReference type="Proteomes" id="UP000199649"/>
    </source>
</evidence>
<dbReference type="GO" id="GO:0047372">
    <property type="term" value="F:monoacylglycerol lipase activity"/>
    <property type="evidence" value="ECO:0007669"/>
    <property type="project" value="TreeGrafter"/>
</dbReference>
<dbReference type="RefSeq" id="WP_092665768.1">
    <property type="nucleotide sequence ID" value="NZ_LT629734.1"/>
</dbReference>
<dbReference type="Gene3D" id="3.40.50.1820">
    <property type="entry name" value="alpha/beta hydrolase"/>
    <property type="match status" value="1"/>
</dbReference>
<dbReference type="STRING" id="684552.SAMN04489719_0737"/>
<reference evidence="3" key="1">
    <citation type="submission" date="2016-10" db="EMBL/GenBank/DDBJ databases">
        <authorList>
            <person name="Varghese N."/>
            <person name="Submissions S."/>
        </authorList>
    </citation>
    <scope>NUCLEOTIDE SEQUENCE [LARGE SCALE GENOMIC DNA]</scope>
    <source>
        <strain evidence="3">DSM 22965</strain>
    </source>
</reference>
<dbReference type="PANTHER" id="PTHR43798:SF33">
    <property type="entry name" value="HYDROLASE, PUTATIVE (AFU_ORTHOLOGUE AFUA_2G14860)-RELATED"/>
    <property type="match status" value="1"/>
</dbReference>